<comment type="caution">
    <text evidence="3">The sequence shown here is derived from an EMBL/GenBank/DDBJ whole genome shotgun (WGS) entry which is preliminary data.</text>
</comment>
<dbReference type="Pfam" id="PF13413">
    <property type="entry name" value="HTH_25"/>
    <property type="match status" value="1"/>
</dbReference>
<evidence type="ECO:0000313" key="4">
    <source>
        <dbReference type="Proteomes" id="UP000589521"/>
    </source>
</evidence>
<gene>
    <name evidence="3" type="ORF">HZY94_02375</name>
</gene>
<feature type="compositionally biased region" description="Basic and acidic residues" evidence="1">
    <location>
        <begin position="146"/>
        <end position="157"/>
    </location>
</feature>
<dbReference type="EMBL" id="JACBXX010000072">
    <property type="protein sequence ID" value="NYS96053.1"/>
    <property type="molecule type" value="Genomic_DNA"/>
</dbReference>
<dbReference type="PANTHER" id="PTHR34475">
    <property type="match status" value="1"/>
</dbReference>
<accession>A0A7Z0M5A1</accession>
<feature type="region of interest" description="Disordered" evidence="1">
    <location>
        <begin position="261"/>
        <end position="298"/>
    </location>
</feature>
<sequence>MRKVTIGEVLRRERIHQGKKLSQIQKAVDIQVEYLEALENNDFDHLPSPFYARSFIKKYAWELGLDEKILLAAYENGSMVAYDEIEVDEEHGRTTRIERRKIKSYLPIFYFVLISLGILGSVGYFVWNYSTSHVSETPITTSSSSQEEKASEETKQQEKLDISVATVDGVTYVTASGVSESVELMINRSKETDTWVTVSETRAASGLALTADAPSFKEELVTNYEFYIGLGDPNLVELTLNGQKVALENLPAEAKTLVLRTSSAAAQSSPASSSTASSATEEVSQDTEVGLPSEGLEE</sequence>
<keyword evidence="2" id="KW-0812">Transmembrane</keyword>
<dbReference type="Gene3D" id="1.10.260.40">
    <property type="entry name" value="lambda repressor-like DNA-binding domains"/>
    <property type="match status" value="1"/>
</dbReference>
<evidence type="ECO:0000256" key="2">
    <source>
        <dbReference type="SAM" id="Phobius"/>
    </source>
</evidence>
<name>A0A7Z0M5A1_9STRE</name>
<dbReference type="InterPro" id="IPR010982">
    <property type="entry name" value="Lambda_DNA-bd_dom_sf"/>
</dbReference>
<keyword evidence="2" id="KW-0472">Membrane</keyword>
<organism evidence="3 4">
    <name type="scientific">Streptococcus danieliae</name>
    <dbReference type="NCBI Taxonomy" id="747656"/>
    <lineage>
        <taxon>Bacteria</taxon>
        <taxon>Bacillati</taxon>
        <taxon>Bacillota</taxon>
        <taxon>Bacilli</taxon>
        <taxon>Lactobacillales</taxon>
        <taxon>Streptococcaceae</taxon>
        <taxon>Streptococcus</taxon>
    </lineage>
</organism>
<dbReference type="PANTHER" id="PTHR34475:SF1">
    <property type="entry name" value="CYTOSKELETON PROTEIN RODZ"/>
    <property type="match status" value="1"/>
</dbReference>
<keyword evidence="2" id="KW-1133">Transmembrane helix</keyword>
<dbReference type="InterPro" id="IPR050400">
    <property type="entry name" value="Bact_Cytoskel_RodZ"/>
</dbReference>
<proteinExistence type="predicted"/>
<feature type="region of interest" description="Disordered" evidence="1">
    <location>
        <begin position="135"/>
        <end position="157"/>
    </location>
</feature>
<dbReference type="Proteomes" id="UP000589521">
    <property type="component" value="Unassembled WGS sequence"/>
</dbReference>
<feature type="transmembrane region" description="Helical" evidence="2">
    <location>
        <begin position="105"/>
        <end position="127"/>
    </location>
</feature>
<dbReference type="AlphaFoldDB" id="A0A7Z0M5A1"/>
<dbReference type="RefSeq" id="WP_179924868.1">
    <property type="nucleotide sequence ID" value="NZ_JACBXX010000072.1"/>
</dbReference>
<evidence type="ECO:0000313" key="3">
    <source>
        <dbReference type="EMBL" id="NYS96053.1"/>
    </source>
</evidence>
<dbReference type="GO" id="GO:0003677">
    <property type="term" value="F:DNA binding"/>
    <property type="evidence" value="ECO:0007669"/>
    <property type="project" value="InterPro"/>
</dbReference>
<protein>
    <submittedName>
        <fullName evidence="3">Helix-turn-helix domain-containing protein</fullName>
    </submittedName>
</protein>
<reference evidence="3 4" key="1">
    <citation type="submission" date="2020-07" db="EMBL/GenBank/DDBJ databases">
        <title>MOT database genomes.</title>
        <authorList>
            <person name="Joseph S."/>
            <person name="Aduse-Opoku J."/>
            <person name="Hashim A."/>
            <person name="Wade W."/>
            <person name="Curtis M."/>
        </authorList>
    </citation>
    <scope>NUCLEOTIDE SEQUENCE [LARGE SCALE GENOMIC DNA]</scope>
    <source>
        <strain evidence="3 4">STR</strain>
    </source>
</reference>
<feature type="compositionally biased region" description="Low complexity" evidence="1">
    <location>
        <begin position="261"/>
        <end position="280"/>
    </location>
</feature>
<evidence type="ECO:0000256" key="1">
    <source>
        <dbReference type="SAM" id="MobiDB-lite"/>
    </source>
</evidence>